<evidence type="ECO:0008006" key="4">
    <source>
        <dbReference type="Google" id="ProtNLM"/>
    </source>
</evidence>
<dbReference type="Proteomes" id="UP001150266">
    <property type="component" value="Unassembled WGS sequence"/>
</dbReference>
<reference evidence="2" key="1">
    <citation type="submission" date="2022-08" db="EMBL/GenBank/DDBJ databases">
        <title>A Global Phylogenomic Analysis of the Shiitake Genus Lentinula.</title>
        <authorList>
            <consortium name="DOE Joint Genome Institute"/>
            <person name="Sierra-Patev S."/>
            <person name="Min B."/>
            <person name="Naranjo-Ortiz M."/>
            <person name="Looney B."/>
            <person name="Konkel Z."/>
            <person name="Slot J.C."/>
            <person name="Sakamoto Y."/>
            <person name="Steenwyk J.L."/>
            <person name="Rokas A."/>
            <person name="Carro J."/>
            <person name="Camarero S."/>
            <person name="Ferreira P."/>
            <person name="Molpeceres G."/>
            <person name="Ruiz-Duenas F.J."/>
            <person name="Serrano A."/>
            <person name="Henrissat B."/>
            <person name="Drula E."/>
            <person name="Hughes K.W."/>
            <person name="Mata J.L."/>
            <person name="Ishikawa N.K."/>
            <person name="Vargas-Isla R."/>
            <person name="Ushijima S."/>
            <person name="Smith C.A."/>
            <person name="Ahrendt S."/>
            <person name="Andreopoulos W."/>
            <person name="He G."/>
            <person name="Labutti K."/>
            <person name="Lipzen A."/>
            <person name="Ng V."/>
            <person name="Riley R."/>
            <person name="Sandor L."/>
            <person name="Barry K."/>
            <person name="Martinez A.T."/>
            <person name="Xiao Y."/>
            <person name="Gibbons J.G."/>
            <person name="Terashima K."/>
            <person name="Grigoriev I.V."/>
            <person name="Hibbett D.S."/>
        </authorList>
    </citation>
    <scope>NUCLEOTIDE SEQUENCE</scope>
    <source>
        <strain evidence="2">JLM2183</strain>
    </source>
</reference>
<sequence length="185" mass="21430">MYLCFARLVATCLLSATALSVLSQPLPSSSGLKLYIQRSNERGIIRCIIFPDINDQGLILSPPMTPDETFTLFFEGHPGYRLEMRSGTLTPIPATEAEFPVDTTHLCTLEATVYNVPENFFERWRSLNFLEDRGRKRFRFFVTNARYIGGILRDINKRIPGCMRFMPPRWIWLMKELQSVEPMMR</sequence>
<proteinExistence type="predicted"/>
<evidence type="ECO:0000313" key="3">
    <source>
        <dbReference type="Proteomes" id="UP001150266"/>
    </source>
</evidence>
<evidence type="ECO:0000256" key="1">
    <source>
        <dbReference type="SAM" id="SignalP"/>
    </source>
</evidence>
<protein>
    <recommendedName>
        <fullName evidence="4">Secreted protein</fullName>
    </recommendedName>
</protein>
<feature type="signal peptide" evidence="1">
    <location>
        <begin position="1"/>
        <end position="23"/>
    </location>
</feature>
<comment type="caution">
    <text evidence="2">The sequence shown here is derived from an EMBL/GenBank/DDBJ whole genome shotgun (WGS) entry which is preliminary data.</text>
</comment>
<keyword evidence="3" id="KW-1185">Reference proteome</keyword>
<organism evidence="2 3">
    <name type="scientific">Lentinula aciculospora</name>
    <dbReference type="NCBI Taxonomy" id="153920"/>
    <lineage>
        <taxon>Eukaryota</taxon>
        <taxon>Fungi</taxon>
        <taxon>Dikarya</taxon>
        <taxon>Basidiomycota</taxon>
        <taxon>Agaricomycotina</taxon>
        <taxon>Agaricomycetes</taxon>
        <taxon>Agaricomycetidae</taxon>
        <taxon>Agaricales</taxon>
        <taxon>Marasmiineae</taxon>
        <taxon>Omphalotaceae</taxon>
        <taxon>Lentinula</taxon>
    </lineage>
</organism>
<dbReference type="AlphaFoldDB" id="A0A9W8ZTR7"/>
<feature type="chain" id="PRO_5040908294" description="Secreted protein" evidence="1">
    <location>
        <begin position="24"/>
        <end position="185"/>
    </location>
</feature>
<keyword evidence="1" id="KW-0732">Signal</keyword>
<gene>
    <name evidence="2" type="ORF">J3R30DRAFT_3718764</name>
</gene>
<name>A0A9W8ZTR7_9AGAR</name>
<evidence type="ECO:0000313" key="2">
    <source>
        <dbReference type="EMBL" id="KAJ4466763.1"/>
    </source>
</evidence>
<dbReference type="EMBL" id="JAOTPV010000051">
    <property type="protein sequence ID" value="KAJ4466763.1"/>
    <property type="molecule type" value="Genomic_DNA"/>
</dbReference>
<accession>A0A9W8ZTR7</accession>